<protein>
    <submittedName>
        <fullName evidence="1">DNA repair endonuclease XPF</fullName>
    </submittedName>
</protein>
<accession>A0A0N4XCM5</accession>
<dbReference type="OMA" id="LAIPECI"/>
<name>A0A0N4XCM5_NIPBR</name>
<proteinExistence type="predicted"/>
<reference evidence="1" key="1">
    <citation type="submission" date="2017-02" db="UniProtKB">
        <authorList>
            <consortium name="WormBaseParasite"/>
        </authorList>
    </citation>
    <scope>IDENTIFICATION</scope>
</reference>
<organism evidence="1">
    <name type="scientific">Nippostrongylus brasiliensis</name>
    <name type="common">Rat hookworm</name>
    <dbReference type="NCBI Taxonomy" id="27835"/>
    <lineage>
        <taxon>Eukaryota</taxon>
        <taxon>Metazoa</taxon>
        <taxon>Ecdysozoa</taxon>
        <taxon>Nematoda</taxon>
        <taxon>Chromadorea</taxon>
        <taxon>Rhabditida</taxon>
        <taxon>Rhabditina</taxon>
        <taxon>Rhabditomorpha</taxon>
        <taxon>Strongyloidea</taxon>
        <taxon>Heligmosomidae</taxon>
        <taxon>Nippostrongylus</taxon>
    </lineage>
</organism>
<evidence type="ECO:0000313" key="1">
    <source>
        <dbReference type="WBParaSite" id="NBR_0000021401-mRNA-1"/>
    </source>
</evidence>
<sequence length="392" mass="44880">LLYALYRLVRAIVFLESDLFSLVRKIIEQNKVGNVEFFNIITRFRLNTADVAQDHDFLVFNDGFGLFDDLFESCWLIYTVTDKYVYFVRVLEPSLSMAAVQRQGEICYKSADRVARMDISEFVAEAKTRLSSSKGRVVMVHSTPCCSGSMLGRLLSTVDRTEKRLVVHGEPPVLNSLAVLAHLMPIEIMRALTFASLRFSMRHLEKDQVLVMKTRSCCAKLVPYVHATMPSIQHLYLTSKDLTAAIPRLIDATSRELPTFEMVCCLMTYSSTLCDFFTNWRLLEPEMVQKIGPKSPCEFALAQIMGCVINYQRNLKYYALETIYAEDLMSDPLTAVRPILDVCGLGHVALTDTREWKEREVTAIRSQTTSLDDQQRARVKLLVEYLQQDWCR</sequence>
<dbReference type="WBParaSite" id="NBR_0000021401-mRNA-1">
    <property type="protein sequence ID" value="NBR_0000021401-mRNA-1"/>
    <property type="gene ID" value="NBR_0000021401"/>
</dbReference>
<dbReference type="AlphaFoldDB" id="A0A0N4XCM5"/>